<dbReference type="KEGG" id="cser:CCO03_01925"/>
<accession>A0A1Y0EJJ5</accession>
<dbReference type="InterPro" id="IPR007492">
    <property type="entry name" value="LytTR_DNA-bd_dom"/>
</dbReference>
<dbReference type="AlphaFoldDB" id="A0A1Y0EJJ5"/>
<dbReference type="Gene3D" id="3.40.50.2300">
    <property type="match status" value="1"/>
</dbReference>
<dbReference type="GO" id="GO:0000156">
    <property type="term" value="F:phosphorelay response regulator activity"/>
    <property type="evidence" value="ECO:0007669"/>
    <property type="project" value="TreeGrafter"/>
</dbReference>
<keyword evidence="6" id="KW-1185">Reference proteome</keyword>
<dbReference type="RefSeq" id="WP_087276537.1">
    <property type="nucleotide sequence ID" value="NZ_CP021455.1"/>
</dbReference>
<evidence type="ECO:0000259" key="4">
    <source>
        <dbReference type="PROSITE" id="PS50930"/>
    </source>
</evidence>
<proteinExistence type="predicted"/>
<keyword evidence="1 5" id="KW-0238">DNA-binding</keyword>
<feature type="domain" description="HTH LytTR-type" evidence="4">
    <location>
        <begin position="185"/>
        <end position="296"/>
    </location>
</feature>
<evidence type="ECO:0000313" key="6">
    <source>
        <dbReference type="Proteomes" id="UP000196138"/>
    </source>
</evidence>
<dbReference type="GO" id="GO:0000976">
    <property type="term" value="F:transcription cis-regulatory region binding"/>
    <property type="evidence" value="ECO:0007669"/>
    <property type="project" value="TreeGrafter"/>
</dbReference>
<dbReference type="SMART" id="SM00448">
    <property type="entry name" value="REC"/>
    <property type="match status" value="1"/>
</dbReference>
<dbReference type="PANTHER" id="PTHR48111">
    <property type="entry name" value="REGULATOR OF RPOS"/>
    <property type="match status" value="1"/>
</dbReference>
<dbReference type="Proteomes" id="UP000196138">
    <property type="component" value="Chromosome"/>
</dbReference>
<feature type="modified residue" description="4-aspartylphosphate" evidence="2">
    <location>
        <position position="55"/>
    </location>
</feature>
<dbReference type="SMART" id="SM00850">
    <property type="entry name" value="LytTR"/>
    <property type="match status" value="1"/>
</dbReference>
<name>A0A1Y0EJJ5_9BURK</name>
<dbReference type="OrthoDB" id="236568at2"/>
<dbReference type="Pfam" id="PF04397">
    <property type="entry name" value="LytTR"/>
    <property type="match status" value="1"/>
</dbReference>
<dbReference type="InterPro" id="IPR011006">
    <property type="entry name" value="CheY-like_superfamily"/>
</dbReference>
<sequence>MPTALIADDEPLLAQALQAELSRLWPELQVLASVGDGLSAAREALRLQPQVVFLDIRMPGQDGLAAAAQIADEWPEDAGPLPALVFVTAYEQHAVQAFDAQALDYVLKPMDRARLMQTVQRLQQQLARVAGEAGLGQPTVGAALAGGTAAPAAADPVAQWQALLQAAGAALQPAQATPRLRFIQAAGVGGHELHLVSVDQVLYFEAADKYVRVITRGADDGEPGPEYLIRTPLRQLLAQLPDDLFWQVQRGLLVRADAIARVQREESGKLWLQLRGRPASERLPVGRLYAGLFKAM</sequence>
<dbReference type="GO" id="GO:0005829">
    <property type="term" value="C:cytosol"/>
    <property type="evidence" value="ECO:0007669"/>
    <property type="project" value="TreeGrafter"/>
</dbReference>
<organism evidence="5 6">
    <name type="scientific">Comamonas serinivorans</name>
    <dbReference type="NCBI Taxonomy" id="1082851"/>
    <lineage>
        <taxon>Bacteria</taxon>
        <taxon>Pseudomonadati</taxon>
        <taxon>Pseudomonadota</taxon>
        <taxon>Betaproteobacteria</taxon>
        <taxon>Burkholderiales</taxon>
        <taxon>Comamonadaceae</taxon>
        <taxon>Comamonas</taxon>
    </lineage>
</organism>
<gene>
    <name evidence="5" type="ORF">CCO03_01925</name>
</gene>
<evidence type="ECO:0000313" key="5">
    <source>
        <dbReference type="EMBL" id="ARU03608.1"/>
    </source>
</evidence>
<dbReference type="SUPFAM" id="SSF52172">
    <property type="entry name" value="CheY-like"/>
    <property type="match status" value="1"/>
</dbReference>
<evidence type="ECO:0000256" key="2">
    <source>
        <dbReference type="PROSITE-ProRule" id="PRU00169"/>
    </source>
</evidence>
<feature type="domain" description="Response regulatory" evidence="3">
    <location>
        <begin position="3"/>
        <end position="123"/>
    </location>
</feature>
<dbReference type="GO" id="GO:0006355">
    <property type="term" value="P:regulation of DNA-templated transcription"/>
    <property type="evidence" value="ECO:0007669"/>
    <property type="project" value="TreeGrafter"/>
</dbReference>
<dbReference type="Gene3D" id="2.40.50.1020">
    <property type="entry name" value="LytTr DNA-binding domain"/>
    <property type="match status" value="1"/>
</dbReference>
<evidence type="ECO:0000259" key="3">
    <source>
        <dbReference type="PROSITE" id="PS50110"/>
    </source>
</evidence>
<dbReference type="Pfam" id="PF00072">
    <property type="entry name" value="Response_reg"/>
    <property type="match status" value="1"/>
</dbReference>
<dbReference type="InterPro" id="IPR001789">
    <property type="entry name" value="Sig_transdc_resp-reg_receiver"/>
</dbReference>
<dbReference type="GO" id="GO:0032993">
    <property type="term" value="C:protein-DNA complex"/>
    <property type="evidence" value="ECO:0007669"/>
    <property type="project" value="TreeGrafter"/>
</dbReference>
<dbReference type="EMBL" id="CP021455">
    <property type="protein sequence ID" value="ARU03608.1"/>
    <property type="molecule type" value="Genomic_DNA"/>
</dbReference>
<reference evidence="5 6" key="1">
    <citation type="submission" date="2017-05" db="EMBL/GenBank/DDBJ databases">
        <authorList>
            <person name="Song R."/>
            <person name="Chenine A.L."/>
            <person name="Ruprecht R.M."/>
        </authorList>
    </citation>
    <scope>NUCLEOTIDE SEQUENCE [LARGE SCALE GENOMIC DNA]</scope>
    <source>
        <strain evidence="5 6">DSM 26136</strain>
    </source>
</reference>
<dbReference type="PANTHER" id="PTHR48111:SF69">
    <property type="entry name" value="RESPONSE REGULATOR RECEIVER"/>
    <property type="match status" value="1"/>
</dbReference>
<keyword evidence="2" id="KW-0597">Phosphoprotein</keyword>
<dbReference type="InterPro" id="IPR039420">
    <property type="entry name" value="WalR-like"/>
</dbReference>
<dbReference type="PROSITE" id="PS50930">
    <property type="entry name" value="HTH_LYTTR"/>
    <property type="match status" value="1"/>
</dbReference>
<dbReference type="PROSITE" id="PS50110">
    <property type="entry name" value="RESPONSE_REGULATORY"/>
    <property type="match status" value="1"/>
</dbReference>
<protein>
    <submittedName>
        <fullName evidence="5">DNA-binding response regulator</fullName>
    </submittedName>
</protein>
<evidence type="ECO:0000256" key="1">
    <source>
        <dbReference type="ARBA" id="ARBA00023125"/>
    </source>
</evidence>